<dbReference type="InterPro" id="IPR036388">
    <property type="entry name" value="WH-like_DNA-bd_sf"/>
</dbReference>
<dbReference type="SUPFAM" id="SSF46785">
    <property type="entry name" value="Winged helix' DNA-binding domain"/>
    <property type="match status" value="1"/>
</dbReference>
<dbReference type="Gene3D" id="6.10.140.2180">
    <property type="match status" value="1"/>
</dbReference>
<sequence length="181" mass="20915">MNEKLMDCFVNPIKCKLLLEVFSNNRTTAKQLGEKFQDISKATLYRYLNKMLKDDIIKVVEENKIRGTVEKVYAMKLDIADDVNKIIDENSGEEYAQLFTQYMMGFLREFYEYAERKEKDILKDGSGFSVCPVYASIDEIVEVSKKIASILEPLRNNSHEEGRRMHSIGVIITPPKEDEGK</sequence>
<dbReference type="RefSeq" id="WP_021358940.1">
    <property type="nucleotide sequence ID" value="NZ_BBYB01000015.1"/>
</dbReference>
<evidence type="ECO:0000313" key="3">
    <source>
        <dbReference type="EMBL" id="CDT31476.1"/>
    </source>
</evidence>
<dbReference type="InterPro" id="IPR036390">
    <property type="entry name" value="WH_DNA-bd_sf"/>
</dbReference>
<dbReference type="EMBL" id="LK932479">
    <property type="protein sequence ID" value="CDS84008.1"/>
    <property type="molecule type" value="Genomic_DNA"/>
</dbReference>
<name>A0A069A3P9_CLODI</name>
<organism evidence="1">
    <name type="scientific">Clostridioides difficile</name>
    <name type="common">Peptoclostridium difficile</name>
    <dbReference type="NCBI Taxonomy" id="1496"/>
    <lineage>
        <taxon>Bacteria</taxon>
        <taxon>Bacillati</taxon>
        <taxon>Bacillota</taxon>
        <taxon>Clostridia</taxon>
        <taxon>Peptostreptococcales</taxon>
        <taxon>Peptostreptococcaceae</taxon>
        <taxon>Clostridioides</taxon>
    </lineage>
</organism>
<accession>A0A069A3P9</accession>
<dbReference type="EMBL" id="LK932364">
    <property type="protein sequence ID" value="CDS84455.1"/>
    <property type="molecule type" value="Genomic_DNA"/>
</dbReference>
<dbReference type="AlphaFoldDB" id="A0A069A3P9"/>
<dbReference type="Gene3D" id="1.10.10.10">
    <property type="entry name" value="Winged helix-like DNA-binding domain superfamily/Winged helix DNA-binding domain"/>
    <property type="match status" value="1"/>
</dbReference>
<gene>
    <name evidence="3" type="ORF">BN1095_430019</name>
    <name evidence="1" type="ORF">BN1096_290019</name>
    <name evidence="2" type="ORF">BN1097_290020</name>
</gene>
<protein>
    <submittedName>
        <fullName evidence="1">Uncharacterized protein</fullName>
    </submittedName>
</protein>
<reference evidence="1" key="1">
    <citation type="submission" date="2014-07" db="EMBL/GenBank/DDBJ databases">
        <authorList>
            <person name="Monot Marc"/>
        </authorList>
    </citation>
    <scope>NUCLEOTIDE SEQUENCE</scope>
    <source>
        <strain evidence="3">7032989</strain>
        <strain evidence="2">7032994</strain>
    </source>
</reference>
<proteinExistence type="predicted"/>
<evidence type="ECO:0000313" key="1">
    <source>
        <dbReference type="EMBL" id="CDS84008.1"/>
    </source>
</evidence>
<evidence type="ECO:0000313" key="2">
    <source>
        <dbReference type="EMBL" id="CDS84455.1"/>
    </source>
</evidence>
<dbReference type="EMBL" id="LK933105">
    <property type="protein sequence ID" value="CDT31476.1"/>
    <property type="molecule type" value="Genomic_DNA"/>
</dbReference>